<evidence type="ECO:0000313" key="2">
    <source>
        <dbReference type="EMBL" id="KAG8504320.1"/>
    </source>
</evidence>
<dbReference type="InterPro" id="IPR035892">
    <property type="entry name" value="C2_domain_sf"/>
</dbReference>
<dbReference type="AlphaFoldDB" id="A0A8J6DDW6"/>
<dbReference type="Proteomes" id="UP000700334">
    <property type="component" value="Unassembled WGS sequence"/>
</dbReference>
<feature type="chain" id="PRO_5035197906" evidence="1">
    <location>
        <begin position="22"/>
        <end position="102"/>
    </location>
</feature>
<keyword evidence="3" id="KW-1185">Reference proteome</keyword>
<dbReference type="SUPFAM" id="SSF49562">
    <property type="entry name" value="C2 domain (Calcium/lipid-binding domain, CaLB)"/>
    <property type="match status" value="1"/>
</dbReference>
<dbReference type="EMBL" id="JAGFMF010012298">
    <property type="protein sequence ID" value="KAG8504320.1"/>
    <property type="molecule type" value="Genomic_DNA"/>
</dbReference>
<protein>
    <submittedName>
        <fullName evidence="2">Multiple C2 and transmembrane domain-containing protein 1</fullName>
    </submittedName>
</protein>
<evidence type="ECO:0000313" key="3">
    <source>
        <dbReference type="Proteomes" id="UP000700334"/>
    </source>
</evidence>
<proteinExistence type="predicted"/>
<dbReference type="Gene3D" id="2.60.40.150">
    <property type="entry name" value="C2 domain"/>
    <property type="match status" value="1"/>
</dbReference>
<feature type="non-terminal residue" evidence="2">
    <location>
        <position position="1"/>
    </location>
</feature>
<reference evidence="2" key="1">
    <citation type="journal article" date="2021" name="Evol. Appl.">
        <title>The genome of the Pyrenean desman and the effects of bottlenecks and inbreeding on the genomic landscape of an endangered species.</title>
        <authorList>
            <person name="Escoda L."/>
            <person name="Castresana J."/>
        </authorList>
    </citation>
    <scope>NUCLEOTIDE SEQUENCE</scope>
    <source>
        <strain evidence="2">IBE-C5619</strain>
    </source>
</reference>
<evidence type="ECO:0000256" key="1">
    <source>
        <dbReference type="SAM" id="SignalP"/>
    </source>
</evidence>
<gene>
    <name evidence="2" type="ORF">J0S82_007577</name>
</gene>
<organism evidence="2 3">
    <name type="scientific">Galemys pyrenaicus</name>
    <name type="common">Iberian desman</name>
    <name type="synonym">Pyrenean desman</name>
    <dbReference type="NCBI Taxonomy" id="202257"/>
    <lineage>
        <taxon>Eukaryota</taxon>
        <taxon>Metazoa</taxon>
        <taxon>Chordata</taxon>
        <taxon>Craniata</taxon>
        <taxon>Vertebrata</taxon>
        <taxon>Euteleostomi</taxon>
        <taxon>Mammalia</taxon>
        <taxon>Eutheria</taxon>
        <taxon>Laurasiatheria</taxon>
        <taxon>Eulipotyphla</taxon>
        <taxon>Talpidae</taxon>
        <taxon>Galemys</taxon>
    </lineage>
</organism>
<sequence>HFHLKFILELFIIMLVSLTSQVFDYDFGLQDDFMGSAFLDLTQLELNRTIDVTLTLKDPHYPDHDLGNILLSVVLTPKEGDHRDVVSSPSRSVFLLSLIQML</sequence>
<dbReference type="OrthoDB" id="5973539at2759"/>
<keyword evidence="2" id="KW-0472">Membrane</keyword>
<keyword evidence="2" id="KW-0812">Transmembrane</keyword>
<name>A0A8J6DDW6_GALPY</name>
<feature type="signal peptide" evidence="1">
    <location>
        <begin position="1"/>
        <end position="21"/>
    </location>
</feature>
<keyword evidence="1" id="KW-0732">Signal</keyword>
<accession>A0A8J6DDW6</accession>
<comment type="caution">
    <text evidence="2">The sequence shown here is derived from an EMBL/GenBank/DDBJ whole genome shotgun (WGS) entry which is preliminary data.</text>
</comment>